<feature type="transmembrane region" description="Helical" evidence="5">
    <location>
        <begin position="224"/>
        <end position="242"/>
    </location>
</feature>
<dbReference type="GO" id="GO:0022857">
    <property type="term" value="F:transmembrane transporter activity"/>
    <property type="evidence" value="ECO:0007669"/>
    <property type="project" value="InterPro"/>
</dbReference>
<keyword evidence="3 5" id="KW-1133">Transmembrane helix</keyword>
<accession>A0AAD6IC53</accession>
<feature type="transmembrane region" description="Helical" evidence="5">
    <location>
        <begin position="335"/>
        <end position="361"/>
    </location>
</feature>
<sequence>MSQTKVHTEARTVGVELDELNQPSMLDTQLRESLEAYLVRHSPDEEPSTEHVYDDRPRDLSRSNAVILITTLSGITFVGSMSGGLLTVGLPTIAADLDLPDNLLLWPASVYSLANGCCLLLAGSIADLIGNRMINIIGCFLLGSFILACGVAQTGIQMILFRTLQGIATSMCLPTAFSILTDSMPTGKRRNIGFACLGLGQPLGFSGGLVLGGLFQATSLGWRFGYYLCAGAALILAILNFFKLPKDAERGPISWHRFRSEIDWIGIFLSSACLGIISYVFATITDSPSNISTPENIVLLCAAGIMIPVFWAWMNWREKNGKPALIPNSLWKNTAFASVCIMVLLSWAVLNGMETILSLFFQEVQNLSAFQAALRFLPNIVIGIILNVGTGLLVHRLHANHLVLVSTVLSAGSPLLMAIINPSWSWWYCAFWAMLLGPLSADVIFTVANLIITDAFTPKTQGLAGAVFNTIAQFGTSIGLTIFAIISAGVTQSSAYSNKGSAEALMTGYRAVFWTCFGLMVAACGVGAWGLRKVGKVGLKRE</sequence>
<protein>
    <recommendedName>
        <fullName evidence="6">Major facilitator superfamily (MFS) profile domain-containing protein</fullName>
    </recommendedName>
</protein>
<feature type="transmembrane region" description="Helical" evidence="5">
    <location>
        <begin position="511"/>
        <end position="531"/>
    </location>
</feature>
<feature type="transmembrane region" description="Helical" evidence="5">
    <location>
        <begin position="262"/>
        <end position="284"/>
    </location>
</feature>
<dbReference type="SUPFAM" id="SSF103473">
    <property type="entry name" value="MFS general substrate transporter"/>
    <property type="match status" value="1"/>
</dbReference>
<evidence type="ECO:0000256" key="4">
    <source>
        <dbReference type="ARBA" id="ARBA00023136"/>
    </source>
</evidence>
<feature type="transmembrane region" description="Helical" evidence="5">
    <location>
        <begin position="401"/>
        <end position="419"/>
    </location>
</feature>
<dbReference type="PROSITE" id="PS50850">
    <property type="entry name" value="MFS"/>
    <property type="match status" value="1"/>
</dbReference>
<dbReference type="AlphaFoldDB" id="A0AAD6IC53"/>
<feature type="transmembrane region" description="Helical" evidence="5">
    <location>
        <begin position="463"/>
        <end position="491"/>
    </location>
</feature>
<keyword evidence="2 5" id="KW-0812">Transmembrane</keyword>
<dbReference type="Gene3D" id="1.20.1250.20">
    <property type="entry name" value="MFS general substrate transporter like domains"/>
    <property type="match status" value="2"/>
</dbReference>
<proteinExistence type="predicted"/>
<keyword evidence="8" id="KW-1185">Reference proteome</keyword>
<feature type="transmembrane region" description="Helical" evidence="5">
    <location>
        <begin position="103"/>
        <end position="122"/>
    </location>
</feature>
<dbReference type="Proteomes" id="UP001219568">
    <property type="component" value="Unassembled WGS sequence"/>
</dbReference>
<dbReference type="PANTHER" id="PTHR42718:SF27">
    <property type="entry name" value="TRANSPORTER, PUTATIVE-RELATED"/>
    <property type="match status" value="1"/>
</dbReference>
<dbReference type="InterPro" id="IPR020846">
    <property type="entry name" value="MFS_dom"/>
</dbReference>
<keyword evidence="4 5" id="KW-0472">Membrane</keyword>
<organism evidence="7 8">
    <name type="scientific">Penicillium canescens</name>
    <dbReference type="NCBI Taxonomy" id="5083"/>
    <lineage>
        <taxon>Eukaryota</taxon>
        <taxon>Fungi</taxon>
        <taxon>Dikarya</taxon>
        <taxon>Ascomycota</taxon>
        <taxon>Pezizomycotina</taxon>
        <taxon>Eurotiomycetes</taxon>
        <taxon>Eurotiomycetidae</taxon>
        <taxon>Eurotiales</taxon>
        <taxon>Aspergillaceae</taxon>
        <taxon>Penicillium</taxon>
    </lineage>
</organism>
<feature type="transmembrane region" description="Helical" evidence="5">
    <location>
        <begin position="425"/>
        <end position="451"/>
    </location>
</feature>
<feature type="domain" description="Major facilitator superfamily (MFS) profile" evidence="6">
    <location>
        <begin position="68"/>
        <end position="535"/>
    </location>
</feature>
<evidence type="ECO:0000313" key="7">
    <source>
        <dbReference type="EMBL" id="KAJ6043235.1"/>
    </source>
</evidence>
<feature type="transmembrane region" description="Helical" evidence="5">
    <location>
        <begin position="65"/>
        <end position="91"/>
    </location>
</feature>
<feature type="transmembrane region" description="Helical" evidence="5">
    <location>
        <begin position="192"/>
        <end position="218"/>
    </location>
</feature>
<evidence type="ECO:0000256" key="1">
    <source>
        <dbReference type="ARBA" id="ARBA00004141"/>
    </source>
</evidence>
<dbReference type="Pfam" id="PF07690">
    <property type="entry name" value="MFS_1"/>
    <property type="match status" value="1"/>
</dbReference>
<evidence type="ECO:0000313" key="8">
    <source>
        <dbReference type="Proteomes" id="UP001219568"/>
    </source>
</evidence>
<dbReference type="GO" id="GO:0016020">
    <property type="term" value="C:membrane"/>
    <property type="evidence" value="ECO:0007669"/>
    <property type="project" value="UniProtKB-SubCell"/>
</dbReference>
<comment type="caution">
    <text evidence="7">The sequence shown here is derived from an EMBL/GenBank/DDBJ whole genome shotgun (WGS) entry which is preliminary data.</text>
</comment>
<evidence type="ECO:0000256" key="3">
    <source>
        <dbReference type="ARBA" id="ARBA00022989"/>
    </source>
</evidence>
<reference evidence="7" key="1">
    <citation type="journal article" date="2023" name="IMA Fungus">
        <title>Comparative genomic study of the Penicillium genus elucidates a diverse pangenome and 15 lateral gene transfer events.</title>
        <authorList>
            <person name="Petersen C."/>
            <person name="Sorensen T."/>
            <person name="Nielsen M.R."/>
            <person name="Sondergaard T.E."/>
            <person name="Sorensen J.L."/>
            <person name="Fitzpatrick D.A."/>
            <person name="Frisvad J.C."/>
            <person name="Nielsen K.L."/>
        </authorList>
    </citation>
    <scope>NUCLEOTIDE SEQUENCE</scope>
    <source>
        <strain evidence="7">IBT 15450</strain>
    </source>
</reference>
<name>A0AAD6IC53_PENCN</name>
<dbReference type="EMBL" id="JAQJZL010000004">
    <property type="protein sequence ID" value="KAJ6043235.1"/>
    <property type="molecule type" value="Genomic_DNA"/>
</dbReference>
<comment type="subcellular location">
    <subcellularLocation>
        <location evidence="1">Membrane</location>
        <topology evidence="1">Multi-pass membrane protein</topology>
    </subcellularLocation>
</comment>
<dbReference type="PANTHER" id="PTHR42718">
    <property type="entry name" value="MAJOR FACILITATOR SUPERFAMILY MULTIDRUG TRANSPORTER MFSC"/>
    <property type="match status" value="1"/>
</dbReference>
<evidence type="ECO:0000259" key="6">
    <source>
        <dbReference type="PROSITE" id="PS50850"/>
    </source>
</evidence>
<dbReference type="InterPro" id="IPR036259">
    <property type="entry name" value="MFS_trans_sf"/>
</dbReference>
<reference evidence="7" key="2">
    <citation type="submission" date="2023-01" db="EMBL/GenBank/DDBJ databases">
        <authorList>
            <person name="Petersen C."/>
        </authorList>
    </citation>
    <scope>NUCLEOTIDE SEQUENCE</scope>
    <source>
        <strain evidence="7">IBT 15450</strain>
    </source>
</reference>
<feature type="transmembrane region" description="Helical" evidence="5">
    <location>
        <begin position="296"/>
        <end position="314"/>
    </location>
</feature>
<feature type="transmembrane region" description="Helical" evidence="5">
    <location>
        <begin position="373"/>
        <end position="394"/>
    </location>
</feature>
<dbReference type="InterPro" id="IPR011701">
    <property type="entry name" value="MFS"/>
</dbReference>
<feature type="transmembrane region" description="Helical" evidence="5">
    <location>
        <begin position="134"/>
        <end position="153"/>
    </location>
</feature>
<feature type="transmembrane region" description="Helical" evidence="5">
    <location>
        <begin position="159"/>
        <end position="180"/>
    </location>
</feature>
<gene>
    <name evidence="7" type="ORF">N7460_004590</name>
</gene>
<evidence type="ECO:0000256" key="2">
    <source>
        <dbReference type="ARBA" id="ARBA00022692"/>
    </source>
</evidence>
<evidence type="ECO:0000256" key="5">
    <source>
        <dbReference type="SAM" id="Phobius"/>
    </source>
</evidence>